<evidence type="ECO:0000313" key="8">
    <source>
        <dbReference type="Proteomes" id="UP000320393"/>
    </source>
</evidence>
<gene>
    <name evidence="7" type="ORF">E6H02_01500</name>
</gene>
<evidence type="ECO:0000256" key="1">
    <source>
        <dbReference type="ARBA" id="ARBA00001947"/>
    </source>
</evidence>
<keyword evidence="5" id="KW-0560">Oxidoreductase</keyword>
<proteinExistence type="inferred from homology"/>
<dbReference type="PANTHER" id="PTHR43350">
    <property type="entry name" value="NAD-DEPENDENT ALCOHOL DEHYDROGENASE"/>
    <property type="match status" value="1"/>
</dbReference>
<name>A0A537M6U4_9BACT</name>
<organism evidence="7 8">
    <name type="scientific">Candidatus Segetimicrobium genomatis</name>
    <dbReference type="NCBI Taxonomy" id="2569760"/>
    <lineage>
        <taxon>Bacteria</taxon>
        <taxon>Bacillati</taxon>
        <taxon>Candidatus Sysuimicrobiota</taxon>
        <taxon>Candidatus Sysuimicrobiia</taxon>
        <taxon>Candidatus Sysuimicrobiales</taxon>
        <taxon>Candidatus Segetimicrobiaceae</taxon>
        <taxon>Candidatus Segetimicrobium</taxon>
    </lineage>
</organism>
<comment type="cofactor">
    <cofactor evidence="1">
        <name>Zn(2+)</name>
        <dbReference type="ChEBI" id="CHEBI:29105"/>
    </cofactor>
</comment>
<dbReference type="GO" id="GO:0046872">
    <property type="term" value="F:metal ion binding"/>
    <property type="evidence" value="ECO:0007669"/>
    <property type="project" value="UniProtKB-KW"/>
</dbReference>
<reference evidence="7 8" key="1">
    <citation type="journal article" date="2019" name="Nat. Microbiol.">
        <title>Mediterranean grassland soil C-N compound turnover is dependent on rainfall and depth, and is mediated by genomically divergent microorganisms.</title>
        <authorList>
            <person name="Diamond S."/>
            <person name="Andeer P.F."/>
            <person name="Li Z."/>
            <person name="Crits-Christoph A."/>
            <person name="Burstein D."/>
            <person name="Anantharaman K."/>
            <person name="Lane K.R."/>
            <person name="Thomas B.C."/>
            <person name="Pan C."/>
            <person name="Northen T.R."/>
            <person name="Banfield J.F."/>
        </authorList>
    </citation>
    <scope>NUCLEOTIDE SEQUENCE [LARGE SCALE GENOMIC DNA]</scope>
    <source>
        <strain evidence="7">NP_5</strain>
    </source>
</reference>
<dbReference type="PANTHER" id="PTHR43350:SF17">
    <property type="entry name" value="NAD-DEPENDENT ALCOHOL DEHYDROGENASE"/>
    <property type="match status" value="1"/>
</dbReference>
<feature type="non-terminal residue" evidence="7">
    <location>
        <position position="1"/>
    </location>
</feature>
<evidence type="ECO:0000256" key="5">
    <source>
        <dbReference type="ARBA" id="ARBA00023002"/>
    </source>
</evidence>
<evidence type="ECO:0000256" key="4">
    <source>
        <dbReference type="ARBA" id="ARBA00022833"/>
    </source>
</evidence>
<dbReference type="Proteomes" id="UP000320393">
    <property type="component" value="Unassembled WGS sequence"/>
</dbReference>
<dbReference type="InterPro" id="IPR036291">
    <property type="entry name" value="NAD(P)-bd_dom_sf"/>
</dbReference>
<evidence type="ECO:0000259" key="6">
    <source>
        <dbReference type="Pfam" id="PF00107"/>
    </source>
</evidence>
<evidence type="ECO:0000313" key="7">
    <source>
        <dbReference type="EMBL" id="TMJ15971.1"/>
    </source>
</evidence>
<keyword evidence="3" id="KW-0479">Metal-binding</keyword>
<dbReference type="InterPro" id="IPR013149">
    <property type="entry name" value="ADH-like_C"/>
</dbReference>
<dbReference type="Pfam" id="PF00107">
    <property type="entry name" value="ADH_zinc_N"/>
    <property type="match status" value="1"/>
</dbReference>
<dbReference type="GO" id="GO:0016491">
    <property type="term" value="F:oxidoreductase activity"/>
    <property type="evidence" value="ECO:0007669"/>
    <property type="project" value="UniProtKB-KW"/>
</dbReference>
<dbReference type="SUPFAM" id="SSF51735">
    <property type="entry name" value="NAD(P)-binding Rossmann-fold domains"/>
    <property type="match status" value="1"/>
</dbReference>
<evidence type="ECO:0000256" key="3">
    <source>
        <dbReference type="ARBA" id="ARBA00022723"/>
    </source>
</evidence>
<feature type="domain" description="Alcohol dehydrogenase-like C-terminal" evidence="6">
    <location>
        <begin position="1"/>
        <end position="120"/>
    </location>
</feature>
<protein>
    <submittedName>
        <fullName evidence="7">Zinc-binding dehydrogenase</fullName>
    </submittedName>
</protein>
<comment type="similarity">
    <text evidence="2">Belongs to the zinc-containing alcohol dehydrogenase family.</text>
</comment>
<accession>A0A537M6U4</accession>
<dbReference type="EMBL" id="VBAM01000037">
    <property type="protein sequence ID" value="TMJ15971.1"/>
    <property type="molecule type" value="Genomic_DNA"/>
</dbReference>
<comment type="caution">
    <text evidence="7">The sequence shown here is derived from an EMBL/GenBank/DDBJ whole genome shotgun (WGS) entry which is preliminary data.</text>
</comment>
<evidence type="ECO:0000256" key="2">
    <source>
        <dbReference type="ARBA" id="ARBA00008072"/>
    </source>
</evidence>
<keyword evidence="4" id="KW-0862">Zinc</keyword>
<dbReference type="Gene3D" id="3.90.180.10">
    <property type="entry name" value="Medium-chain alcohol dehydrogenases, catalytic domain"/>
    <property type="match status" value="1"/>
</dbReference>
<dbReference type="AlphaFoldDB" id="A0A537M6U4"/>
<sequence>RAAGAIVLAIDLQAHRLEAARQAGAHEAFPAGEGARERVRAATAGRGADVVIDTVGHHDSLAVSAGLVRTGGRIVVLGYSTRPEDYPPLPSDRLVLGQLTVLGTRYATRLELRRALDLVARGLVRPVISGTFPLEQANEALAMVREDRATGRVVVRLAGDA</sequence>